<organism evidence="1 2">
    <name type="scientific">Ignelater luminosus</name>
    <name type="common">Cucubano</name>
    <name type="synonym">Pyrophorus luminosus</name>
    <dbReference type="NCBI Taxonomy" id="2038154"/>
    <lineage>
        <taxon>Eukaryota</taxon>
        <taxon>Metazoa</taxon>
        <taxon>Ecdysozoa</taxon>
        <taxon>Arthropoda</taxon>
        <taxon>Hexapoda</taxon>
        <taxon>Insecta</taxon>
        <taxon>Pterygota</taxon>
        <taxon>Neoptera</taxon>
        <taxon>Endopterygota</taxon>
        <taxon>Coleoptera</taxon>
        <taxon>Polyphaga</taxon>
        <taxon>Elateriformia</taxon>
        <taxon>Elateroidea</taxon>
        <taxon>Elateridae</taxon>
        <taxon>Agrypninae</taxon>
        <taxon>Pyrophorini</taxon>
        <taxon>Ignelater</taxon>
    </lineage>
</organism>
<sequence>MMKERRQYGAGRNPPEQIRKQGLKWEDINSAFHGRIRTGAIINLKHADPLTFLEDALPTFRIRIKNILKHYQLIKVNSVFCGLYEKETANSVIEEGKYFQTKNAVIDGETNLKEWWEELVQDDLIIQLEDFQERDSGWKFKSILNLAVNINRYEPVRGSSYIPLPPAIARNQAVINVKNDDDACFAWTVVSALHQPVDNPDRITSYSHYSTVLNLEKINFPMTIDKLKRFEKQNSISVNTFMLVKASNGSLKVVPARLTKQKMNRHVNLLIVQDTYDDDNAEEIKYHWCWIKNLSRLVSKQTFNKQHKVWICERCLYYFYSEDKLRKHEVDCSEINECRVRMPYKEKDKTIKFKNLSNALSVPFIIYADFESLLKPIKKQKGKNSELYQEIQVQESSGS</sequence>
<name>A0A8K0GAJ0_IGNLU</name>
<dbReference type="OrthoDB" id="6602337at2759"/>
<evidence type="ECO:0000313" key="1">
    <source>
        <dbReference type="EMBL" id="KAF2891328.1"/>
    </source>
</evidence>
<dbReference type="AlphaFoldDB" id="A0A8K0GAJ0"/>
<dbReference type="PANTHER" id="PTHR31511">
    <property type="entry name" value="PROTEIN CBG23764"/>
    <property type="match status" value="1"/>
</dbReference>
<gene>
    <name evidence="1" type="ORF">ILUMI_14845</name>
</gene>
<protein>
    <submittedName>
        <fullName evidence="1">Uncharacterized protein</fullName>
    </submittedName>
</protein>
<accession>A0A8K0GAJ0</accession>
<keyword evidence="2" id="KW-1185">Reference proteome</keyword>
<dbReference type="EMBL" id="VTPC01034245">
    <property type="protein sequence ID" value="KAF2891328.1"/>
    <property type="molecule type" value="Genomic_DNA"/>
</dbReference>
<dbReference type="Proteomes" id="UP000801492">
    <property type="component" value="Unassembled WGS sequence"/>
</dbReference>
<dbReference type="PANTHER" id="PTHR31511:SF12">
    <property type="entry name" value="RHO TERMINATION FACTOR N-TERMINAL DOMAIN-CONTAINING PROTEIN"/>
    <property type="match status" value="1"/>
</dbReference>
<comment type="caution">
    <text evidence="1">The sequence shown here is derived from an EMBL/GenBank/DDBJ whole genome shotgun (WGS) entry which is preliminary data.</text>
</comment>
<proteinExistence type="predicted"/>
<evidence type="ECO:0000313" key="2">
    <source>
        <dbReference type="Proteomes" id="UP000801492"/>
    </source>
</evidence>
<reference evidence="1" key="1">
    <citation type="submission" date="2019-08" db="EMBL/GenBank/DDBJ databases">
        <title>The genome of the North American firefly Photinus pyralis.</title>
        <authorList>
            <consortium name="Photinus pyralis genome working group"/>
            <person name="Fallon T.R."/>
            <person name="Sander Lower S.E."/>
            <person name="Weng J.-K."/>
        </authorList>
    </citation>
    <scope>NUCLEOTIDE SEQUENCE</scope>
    <source>
        <strain evidence="1">TRF0915ILg1</strain>
        <tissue evidence="1">Whole body</tissue>
    </source>
</reference>